<feature type="transmembrane region" description="Helical" evidence="7">
    <location>
        <begin position="113"/>
        <end position="131"/>
    </location>
</feature>
<keyword evidence="7" id="KW-0133">Cell shape</keyword>
<evidence type="ECO:0000256" key="9">
    <source>
        <dbReference type="PIRSR" id="PIRSR600715-1"/>
    </source>
</evidence>
<dbReference type="InterPro" id="IPR003524">
    <property type="entry name" value="PNAcMuramoyl-5peptid_Trfase"/>
</dbReference>
<feature type="binding site" evidence="9">
    <location>
        <position position="170"/>
    </location>
    <ligand>
        <name>Mg(2+)</name>
        <dbReference type="ChEBI" id="CHEBI:18420"/>
    </ligand>
</feature>
<comment type="catalytic activity">
    <reaction evidence="7">
        <text>UDP-N-acetyl-alpha-D-muramoyl-L-alanyl-gamma-D-glutamyl-meso-2,6-diaminopimeloyl-D-alanyl-D-alanine + di-trans,octa-cis-undecaprenyl phosphate = di-trans,octa-cis-undecaprenyl diphospho-N-acetyl-alpha-D-muramoyl-L-alanyl-D-glutamyl-meso-2,6-diaminopimeloyl-D-alanyl-D-alanine + UMP</text>
        <dbReference type="Rhea" id="RHEA:28386"/>
        <dbReference type="ChEBI" id="CHEBI:57865"/>
        <dbReference type="ChEBI" id="CHEBI:60392"/>
        <dbReference type="ChEBI" id="CHEBI:61386"/>
        <dbReference type="ChEBI" id="CHEBI:61387"/>
        <dbReference type="EC" id="2.7.8.13"/>
    </reaction>
</comment>
<feature type="binding site" evidence="9">
    <location>
        <position position="230"/>
    </location>
    <ligand>
        <name>Mg(2+)</name>
        <dbReference type="ChEBI" id="CHEBI:18420"/>
    </ligand>
</feature>
<name>A0A9D1G8L7_9FIRM</name>
<comment type="similarity">
    <text evidence="2 7">Belongs to the glycosyltransferase 4 family. MraY subfamily.</text>
</comment>
<dbReference type="GO" id="GO:0008360">
    <property type="term" value="P:regulation of cell shape"/>
    <property type="evidence" value="ECO:0007669"/>
    <property type="project" value="UniProtKB-KW"/>
</dbReference>
<reference evidence="10" key="2">
    <citation type="journal article" date="2021" name="PeerJ">
        <title>Extensive microbial diversity within the chicken gut microbiome revealed by metagenomics and culture.</title>
        <authorList>
            <person name="Gilroy R."/>
            <person name="Ravi A."/>
            <person name="Getino M."/>
            <person name="Pursley I."/>
            <person name="Horton D.L."/>
            <person name="Alikhan N.F."/>
            <person name="Baker D."/>
            <person name="Gharbi K."/>
            <person name="Hall N."/>
            <person name="Watson M."/>
            <person name="Adriaenssens E.M."/>
            <person name="Foster-Nyarko E."/>
            <person name="Jarju S."/>
            <person name="Secka A."/>
            <person name="Antonio M."/>
            <person name="Oren A."/>
            <person name="Chaudhuri R.R."/>
            <person name="La Ragione R."/>
            <person name="Hildebrand F."/>
            <person name="Pallen M.J."/>
        </authorList>
    </citation>
    <scope>NUCLEOTIDE SEQUENCE</scope>
    <source>
        <strain evidence="10">14508</strain>
    </source>
</reference>
<dbReference type="GO" id="GO:0071555">
    <property type="term" value="P:cell wall organization"/>
    <property type="evidence" value="ECO:0007669"/>
    <property type="project" value="UniProtKB-KW"/>
</dbReference>
<protein>
    <recommendedName>
        <fullName evidence="7 8">Phospho-N-acetylmuramoyl-pentapeptide-transferase</fullName>
        <ecNumber evidence="7 8">2.7.8.13</ecNumber>
    </recommendedName>
    <alternativeName>
        <fullName evidence="7">UDP-MurNAc-pentapeptide phosphotransferase</fullName>
    </alternativeName>
</protein>
<keyword evidence="7" id="KW-0573">Peptidoglycan synthesis</keyword>
<evidence type="ECO:0000256" key="4">
    <source>
        <dbReference type="ARBA" id="ARBA00022692"/>
    </source>
</evidence>
<evidence type="ECO:0000256" key="6">
    <source>
        <dbReference type="ARBA" id="ARBA00023136"/>
    </source>
</evidence>
<dbReference type="InterPro" id="IPR018480">
    <property type="entry name" value="PNAcMuramoyl-5peptid_Trfase_CS"/>
</dbReference>
<evidence type="ECO:0000313" key="10">
    <source>
        <dbReference type="EMBL" id="HIT17295.1"/>
    </source>
</evidence>
<organism evidence="10 11">
    <name type="scientific">Candidatus Caccosoma faecigallinarum</name>
    <dbReference type="NCBI Taxonomy" id="2840720"/>
    <lineage>
        <taxon>Bacteria</taxon>
        <taxon>Bacillati</taxon>
        <taxon>Bacillota</taxon>
        <taxon>Bacillota incertae sedis</taxon>
        <taxon>Candidatus Caccosoma</taxon>
    </lineage>
</organism>
<keyword evidence="7" id="KW-0961">Cell wall biogenesis/degradation</keyword>
<feature type="transmembrane region" description="Helical" evidence="7">
    <location>
        <begin position="175"/>
        <end position="196"/>
    </location>
</feature>
<dbReference type="Pfam" id="PF00953">
    <property type="entry name" value="Glycos_transf_4"/>
    <property type="match status" value="1"/>
</dbReference>
<gene>
    <name evidence="7" type="primary">mraY</name>
    <name evidence="10" type="ORF">IAD04_02805</name>
</gene>
<dbReference type="GO" id="GO:0046872">
    <property type="term" value="F:metal ion binding"/>
    <property type="evidence" value="ECO:0007669"/>
    <property type="project" value="UniProtKB-KW"/>
</dbReference>
<dbReference type="GO" id="GO:0008963">
    <property type="term" value="F:phospho-N-acetylmuramoyl-pentapeptide-transferase activity"/>
    <property type="evidence" value="ECO:0007669"/>
    <property type="project" value="UniProtKB-UniRule"/>
</dbReference>
<dbReference type="GO" id="GO:0051301">
    <property type="term" value="P:cell division"/>
    <property type="evidence" value="ECO:0007669"/>
    <property type="project" value="UniProtKB-KW"/>
</dbReference>
<dbReference type="PROSITE" id="PS01348">
    <property type="entry name" value="MRAY_2"/>
    <property type="match status" value="1"/>
</dbReference>
<evidence type="ECO:0000256" key="7">
    <source>
        <dbReference type="HAMAP-Rule" id="MF_00038"/>
    </source>
</evidence>
<evidence type="ECO:0000256" key="3">
    <source>
        <dbReference type="ARBA" id="ARBA00022679"/>
    </source>
</evidence>
<dbReference type="GO" id="GO:0009252">
    <property type="term" value="P:peptidoglycan biosynthetic process"/>
    <property type="evidence" value="ECO:0007669"/>
    <property type="project" value="UniProtKB-UniRule"/>
</dbReference>
<keyword evidence="7 9" id="KW-0460">Magnesium</keyword>
<evidence type="ECO:0000256" key="1">
    <source>
        <dbReference type="ARBA" id="ARBA00004141"/>
    </source>
</evidence>
<comment type="function">
    <text evidence="7">Catalyzes the initial step of the lipid cycle reactions in the biosynthesis of the cell wall peptidoglycan: transfers peptidoglycan precursor phospho-MurNAc-pentapeptide from UDP-MurNAc-pentapeptide onto the lipid carrier undecaprenyl phosphate, yielding undecaprenyl-pyrophosphoryl-MurNAc-pentapeptide, known as lipid I.</text>
</comment>
<keyword evidence="3 7" id="KW-0808">Transferase</keyword>
<dbReference type="CDD" id="cd06852">
    <property type="entry name" value="GT_MraY"/>
    <property type="match status" value="1"/>
</dbReference>
<comment type="pathway">
    <text evidence="7">Cell wall biogenesis; peptidoglycan biosynthesis.</text>
</comment>
<dbReference type="PANTHER" id="PTHR22926:SF5">
    <property type="entry name" value="PHOSPHO-N-ACETYLMURAMOYL-PENTAPEPTIDE-TRANSFERASE HOMOLOG"/>
    <property type="match status" value="1"/>
</dbReference>
<evidence type="ECO:0000313" key="11">
    <source>
        <dbReference type="Proteomes" id="UP000886893"/>
    </source>
</evidence>
<keyword evidence="6 7" id="KW-0472">Membrane</keyword>
<feature type="transmembrane region" description="Helical" evidence="7">
    <location>
        <begin position="143"/>
        <end position="163"/>
    </location>
</feature>
<keyword evidence="7" id="KW-0131">Cell cycle</keyword>
<keyword evidence="7" id="KW-1003">Cell membrane</keyword>
<keyword evidence="7" id="KW-0132">Cell division</keyword>
<proteinExistence type="inferred from homology"/>
<accession>A0A9D1G8L7</accession>
<feature type="transmembrane region" description="Helical" evidence="7">
    <location>
        <begin position="82"/>
        <end position="101"/>
    </location>
</feature>
<dbReference type="Proteomes" id="UP000886893">
    <property type="component" value="Unassembled WGS sequence"/>
</dbReference>
<feature type="transmembrane region" description="Helical" evidence="7">
    <location>
        <begin position="57"/>
        <end position="76"/>
    </location>
</feature>
<comment type="subcellular location">
    <subcellularLocation>
        <location evidence="7">Cell membrane</location>
        <topology evidence="7">Multi-pass membrane protein</topology>
    </subcellularLocation>
    <subcellularLocation>
        <location evidence="1">Membrane</location>
        <topology evidence="1">Multi-pass membrane protein</topology>
    </subcellularLocation>
</comment>
<dbReference type="EC" id="2.7.8.13" evidence="7 8"/>
<sequence>MNDFLKLMLCFIISFLLCSFFCKGYIYFSKKREVQQYIRKDIVETHQKKKGTPTMGGCILIGSTLISFLLFVPKFYLNNQMLAIIFIFLFFGIIGMMDDLFKIIYKNSDGLSAKLRLLLELIGSLVALYLMQREQIESLSFPLIHISIPVGSFLIVYYLFVLMGTANAVNFTDGLDGLASGLMISAILPFLIIALKDKQVEISYFIMAFIGSLAGFLRYNFNPARLFMGDVGSLSIGAVYAMIAIVLKNELLILVSGFLFLLEIVSVILQVGFFKLSHGKRIFKMAPIHHHFEKKGVPEWKVVMSFWMIGFILAMIASMIGVMG</sequence>
<dbReference type="GO" id="GO:0005886">
    <property type="term" value="C:plasma membrane"/>
    <property type="evidence" value="ECO:0007669"/>
    <property type="project" value="UniProtKB-SubCell"/>
</dbReference>
<feature type="transmembrane region" description="Helical" evidence="7">
    <location>
        <begin position="253"/>
        <end position="274"/>
    </location>
</feature>
<evidence type="ECO:0000256" key="8">
    <source>
        <dbReference type="NCBIfam" id="TIGR00445"/>
    </source>
</evidence>
<comment type="cofactor">
    <cofactor evidence="7 9">
        <name>Mg(2+)</name>
        <dbReference type="ChEBI" id="CHEBI:18420"/>
    </cofactor>
</comment>
<feature type="transmembrane region" description="Helical" evidence="7">
    <location>
        <begin position="202"/>
        <end position="219"/>
    </location>
</feature>
<evidence type="ECO:0000256" key="2">
    <source>
        <dbReference type="ARBA" id="ARBA00005583"/>
    </source>
</evidence>
<keyword evidence="4 7" id="KW-0812">Transmembrane</keyword>
<dbReference type="InterPro" id="IPR000715">
    <property type="entry name" value="Glycosyl_transferase_4"/>
</dbReference>
<keyword evidence="5 7" id="KW-1133">Transmembrane helix</keyword>
<dbReference type="NCBIfam" id="TIGR00445">
    <property type="entry name" value="mraY"/>
    <property type="match status" value="1"/>
</dbReference>
<evidence type="ECO:0000256" key="5">
    <source>
        <dbReference type="ARBA" id="ARBA00022989"/>
    </source>
</evidence>
<feature type="transmembrane region" description="Helical" evidence="7">
    <location>
        <begin position="6"/>
        <end position="28"/>
    </location>
</feature>
<feature type="transmembrane region" description="Helical" evidence="7">
    <location>
        <begin position="226"/>
        <end position="247"/>
    </location>
</feature>
<comment type="caution">
    <text evidence="10">The sequence shown here is derived from an EMBL/GenBank/DDBJ whole genome shotgun (WGS) entry which is preliminary data.</text>
</comment>
<dbReference type="AlphaFoldDB" id="A0A9D1G8L7"/>
<dbReference type="EMBL" id="DVKI01000089">
    <property type="protein sequence ID" value="HIT17295.1"/>
    <property type="molecule type" value="Genomic_DNA"/>
</dbReference>
<feature type="transmembrane region" description="Helical" evidence="7">
    <location>
        <begin position="302"/>
        <end position="323"/>
    </location>
</feature>
<dbReference type="HAMAP" id="MF_00038">
    <property type="entry name" value="MraY"/>
    <property type="match status" value="1"/>
</dbReference>
<dbReference type="PANTHER" id="PTHR22926">
    <property type="entry name" value="PHOSPHO-N-ACETYLMURAMOYL-PENTAPEPTIDE-TRANSFERASE"/>
    <property type="match status" value="1"/>
</dbReference>
<keyword evidence="7 9" id="KW-0479">Metal-binding</keyword>
<reference evidence="10" key="1">
    <citation type="submission" date="2020-10" db="EMBL/GenBank/DDBJ databases">
        <authorList>
            <person name="Gilroy R."/>
        </authorList>
    </citation>
    <scope>NUCLEOTIDE SEQUENCE</scope>
    <source>
        <strain evidence="10">14508</strain>
    </source>
</reference>